<dbReference type="Pfam" id="PF00933">
    <property type="entry name" value="Glyco_hydro_3"/>
    <property type="match status" value="1"/>
</dbReference>
<comment type="similarity">
    <text evidence="1">Belongs to the glycosyl hydrolase 3 family.</text>
</comment>
<dbReference type="InterPro" id="IPR002772">
    <property type="entry name" value="Glyco_hydro_3_C"/>
</dbReference>
<organism evidence="4 5">
    <name type="scientific">Candidatus Marimicrobium litorale</name>
    <dbReference type="NCBI Taxonomy" id="2518991"/>
    <lineage>
        <taxon>Bacteria</taxon>
        <taxon>Pseudomonadati</taxon>
        <taxon>Pseudomonadota</taxon>
        <taxon>Gammaproteobacteria</taxon>
        <taxon>Cellvibrionales</taxon>
        <taxon>Halieaceae</taxon>
        <taxon>Marimicrobium</taxon>
    </lineage>
</organism>
<dbReference type="Gene3D" id="3.40.50.1700">
    <property type="entry name" value="Glycoside hydrolase family 3 C-terminal domain"/>
    <property type="match status" value="1"/>
</dbReference>
<evidence type="ECO:0000256" key="2">
    <source>
        <dbReference type="ARBA" id="ARBA00022801"/>
    </source>
</evidence>
<accession>A0ABT3T3M6</accession>
<dbReference type="PANTHER" id="PTHR42715">
    <property type="entry name" value="BETA-GLUCOSIDASE"/>
    <property type="match status" value="1"/>
</dbReference>
<dbReference type="InterPro" id="IPR026891">
    <property type="entry name" value="Fn3-like"/>
</dbReference>
<dbReference type="SUPFAM" id="SSF52279">
    <property type="entry name" value="Beta-D-glucan exohydrolase, C-terminal domain"/>
    <property type="match status" value="1"/>
</dbReference>
<name>A0ABT3T3M6_9GAMM</name>
<dbReference type="InterPro" id="IPR050288">
    <property type="entry name" value="Cellulose_deg_GH3"/>
</dbReference>
<dbReference type="Proteomes" id="UP001143304">
    <property type="component" value="Unassembled WGS sequence"/>
</dbReference>
<keyword evidence="5" id="KW-1185">Reference proteome</keyword>
<dbReference type="Pfam" id="PF01915">
    <property type="entry name" value="Glyco_hydro_3_C"/>
    <property type="match status" value="1"/>
</dbReference>
<dbReference type="EMBL" id="SHNO01000001">
    <property type="protein sequence ID" value="MCX2976460.1"/>
    <property type="molecule type" value="Genomic_DNA"/>
</dbReference>
<dbReference type="SMART" id="SM01217">
    <property type="entry name" value="Fn3_like"/>
    <property type="match status" value="1"/>
</dbReference>
<comment type="caution">
    <text evidence="4">The sequence shown here is derived from an EMBL/GenBank/DDBJ whole genome shotgun (WGS) entry which is preliminary data.</text>
</comment>
<dbReference type="InterPro" id="IPR001764">
    <property type="entry name" value="Glyco_hydro_3_N"/>
</dbReference>
<sequence length="670" mass="73738">MPVNQTFRFRDSKCPLEDRVEDLLSSLTLEEKLSLCAGAGFWKTKPVPRLGIKAFRLTDGPRGIGFHSTGKRCTAFPSGIAQAATWDTVLMARLGEALGKECRATGGRTLLGPAINITRTPLCGRTFEYLSEDPHLNSRLVVPLVQGIQRQGVAACIKHFAVNNQESNRVRVSAEVSERALQEIYLPAFRAAVEEGDAWAVMAAYNGINGTPACENEDLLKRRLRDEWGFRGFVVSDWFAARFTSSAEACVRGGLSLEMPGKGARYTPKKLREGLAELRFTEADIDANLSGLLRAMILTGHLDSDSPRGERNIPEHRALALELALSSATLLKNDRKTLPLDCSRSATIALLGPRLDKRNCLPLWGGSAGVWPPDEITPLRGMQEENEGRFTFVTNPAKADAVILFLGLSHRPGLDSEVKDRASLALPWGQDELVRKTLALNPNTIVVLTSGSPVAMPWADDVPAILQSWYAGMEGGRAIARLLFGDSNPSGKLPVTFPRSLEDISAHSSPRTFPGSRETVHYEEELMVGYRDFDKRGIEPLYPFGHGLSYTRFAYHDLEYVVEPTASDSAVVITMMLINEGEVAGAEVVQLYVADRQAGSDRPDQALRAFIKVSLEAGARQALRFTLRRDDLAYFCPKANSWRVRGGDYDIRLGSSSRDIRLRGTVHITE</sequence>
<evidence type="ECO:0000313" key="5">
    <source>
        <dbReference type="Proteomes" id="UP001143304"/>
    </source>
</evidence>
<dbReference type="PANTHER" id="PTHR42715:SF10">
    <property type="entry name" value="BETA-GLUCOSIDASE"/>
    <property type="match status" value="1"/>
</dbReference>
<evidence type="ECO:0000256" key="1">
    <source>
        <dbReference type="ARBA" id="ARBA00005336"/>
    </source>
</evidence>
<dbReference type="Pfam" id="PF14310">
    <property type="entry name" value="Fn3-like"/>
    <property type="match status" value="1"/>
</dbReference>
<gene>
    <name evidence="4" type="ORF">EYC82_03730</name>
</gene>
<feature type="domain" description="Fibronectin type III-like" evidence="3">
    <location>
        <begin position="587"/>
        <end position="657"/>
    </location>
</feature>
<dbReference type="InterPro" id="IPR036881">
    <property type="entry name" value="Glyco_hydro_3_C_sf"/>
</dbReference>
<evidence type="ECO:0000313" key="4">
    <source>
        <dbReference type="EMBL" id="MCX2976460.1"/>
    </source>
</evidence>
<evidence type="ECO:0000259" key="3">
    <source>
        <dbReference type="SMART" id="SM01217"/>
    </source>
</evidence>
<proteinExistence type="inferred from homology"/>
<dbReference type="SUPFAM" id="SSF51445">
    <property type="entry name" value="(Trans)glycosidases"/>
    <property type="match status" value="1"/>
</dbReference>
<keyword evidence="2 4" id="KW-0378">Hydrolase</keyword>
<dbReference type="RefSeq" id="WP_279248211.1">
    <property type="nucleotide sequence ID" value="NZ_SHNO01000001.1"/>
</dbReference>
<reference evidence="4" key="1">
    <citation type="submission" date="2019-02" db="EMBL/GenBank/DDBJ databases">
        <authorList>
            <person name="Li S.-H."/>
        </authorList>
    </citation>
    <scope>NUCLEOTIDE SEQUENCE</scope>
    <source>
        <strain evidence="4">IMCC11814</strain>
    </source>
</reference>
<dbReference type="Gene3D" id="3.20.20.300">
    <property type="entry name" value="Glycoside hydrolase, family 3, N-terminal domain"/>
    <property type="match status" value="1"/>
</dbReference>
<protein>
    <submittedName>
        <fullName evidence="4">Glycosyl hydrolase</fullName>
    </submittedName>
</protein>
<dbReference type="InterPro" id="IPR036962">
    <property type="entry name" value="Glyco_hydro_3_N_sf"/>
</dbReference>
<dbReference type="InterPro" id="IPR017853">
    <property type="entry name" value="GH"/>
</dbReference>
<dbReference type="InterPro" id="IPR013783">
    <property type="entry name" value="Ig-like_fold"/>
</dbReference>
<dbReference type="Gene3D" id="2.60.40.10">
    <property type="entry name" value="Immunoglobulins"/>
    <property type="match status" value="1"/>
</dbReference>
<dbReference type="PRINTS" id="PR00133">
    <property type="entry name" value="GLHYDRLASE3"/>
</dbReference>
<dbReference type="GO" id="GO:0016787">
    <property type="term" value="F:hydrolase activity"/>
    <property type="evidence" value="ECO:0007669"/>
    <property type="project" value="UniProtKB-KW"/>
</dbReference>